<organism evidence="2 3">
    <name type="scientific">Elysia marginata</name>
    <dbReference type="NCBI Taxonomy" id="1093978"/>
    <lineage>
        <taxon>Eukaryota</taxon>
        <taxon>Metazoa</taxon>
        <taxon>Spiralia</taxon>
        <taxon>Lophotrochozoa</taxon>
        <taxon>Mollusca</taxon>
        <taxon>Gastropoda</taxon>
        <taxon>Heterobranchia</taxon>
        <taxon>Euthyneura</taxon>
        <taxon>Panpulmonata</taxon>
        <taxon>Sacoglossa</taxon>
        <taxon>Placobranchoidea</taxon>
        <taxon>Plakobranchidae</taxon>
        <taxon>Elysia</taxon>
    </lineage>
</organism>
<proteinExistence type="predicted"/>
<feature type="region of interest" description="Disordered" evidence="1">
    <location>
        <begin position="11"/>
        <end position="31"/>
    </location>
</feature>
<evidence type="ECO:0000313" key="3">
    <source>
        <dbReference type="Proteomes" id="UP000762676"/>
    </source>
</evidence>
<gene>
    <name evidence="2" type="ORF">ElyMa_004776200</name>
</gene>
<protein>
    <submittedName>
        <fullName evidence="2">Uncharacterized protein</fullName>
    </submittedName>
</protein>
<comment type="caution">
    <text evidence="2">The sequence shown here is derived from an EMBL/GenBank/DDBJ whole genome shotgun (WGS) entry which is preliminary data.</text>
</comment>
<sequence length="127" mass="13734">MYAHQEIFTKKHKGIEATQRRTRSKNGHDGAIEIEAVPDDAPEEGEKHCISPLPTEFKALHCTVAPLNTHQSARAAILVSADGARDTGTGSLWRADDVDLTVADFICSATNLGILGVKKWAVRSQDG</sequence>
<accession>A0AAV4IE60</accession>
<evidence type="ECO:0000256" key="1">
    <source>
        <dbReference type="SAM" id="MobiDB-lite"/>
    </source>
</evidence>
<evidence type="ECO:0000313" key="2">
    <source>
        <dbReference type="EMBL" id="GFS09174.1"/>
    </source>
</evidence>
<reference evidence="2 3" key="1">
    <citation type="journal article" date="2021" name="Elife">
        <title>Chloroplast acquisition without the gene transfer in kleptoplastic sea slugs, Plakobranchus ocellatus.</title>
        <authorList>
            <person name="Maeda T."/>
            <person name="Takahashi S."/>
            <person name="Yoshida T."/>
            <person name="Shimamura S."/>
            <person name="Takaki Y."/>
            <person name="Nagai Y."/>
            <person name="Toyoda A."/>
            <person name="Suzuki Y."/>
            <person name="Arimoto A."/>
            <person name="Ishii H."/>
            <person name="Satoh N."/>
            <person name="Nishiyama T."/>
            <person name="Hasebe M."/>
            <person name="Maruyama T."/>
            <person name="Minagawa J."/>
            <person name="Obokata J."/>
            <person name="Shigenobu S."/>
        </authorList>
    </citation>
    <scope>NUCLEOTIDE SEQUENCE [LARGE SCALE GENOMIC DNA]</scope>
</reference>
<name>A0AAV4IE60_9GAST</name>
<dbReference type="EMBL" id="BMAT01009576">
    <property type="protein sequence ID" value="GFS09174.1"/>
    <property type="molecule type" value="Genomic_DNA"/>
</dbReference>
<dbReference type="AlphaFoldDB" id="A0AAV4IE60"/>
<dbReference type="Proteomes" id="UP000762676">
    <property type="component" value="Unassembled WGS sequence"/>
</dbReference>
<keyword evidence="3" id="KW-1185">Reference proteome</keyword>